<keyword evidence="3" id="KW-0547">Nucleotide-binding</keyword>
<organism evidence="8 9">
    <name type="scientific">Marinobacter litoralis</name>
    <dbReference type="NCBI Taxonomy" id="187981"/>
    <lineage>
        <taxon>Bacteria</taxon>
        <taxon>Pseudomonadati</taxon>
        <taxon>Pseudomonadota</taxon>
        <taxon>Gammaproteobacteria</taxon>
        <taxon>Pseudomonadales</taxon>
        <taxon>Marinobacteraceae</taxon>
        <taxon>Marinobacter</taxon>
    </lineage>
</organism>
<keyword evidence="2 8" id="KW-0548">Nucleotidyltransferase</keyword>
<sequence>MLNKYGVGNDSYCYENSDVLINLLDIRDGELLHEAEREISNVNADTIEFSPPPYDLNYLKAIHRVLLQEIYSWAGEIENG</sequence>
<keyword evidence="1 8" id="KW-0808">Transferase</keyword>
<dbReference type="GO" id="GO:0070733">
    <property type="term" value="F:AMPylase activity"/>
    <property type="evidence" value="ECO:0007669"/>
    <property type="project" value="UniProtKB-EC"/>
</dbReference>
<dbReference type="EC" id="2.7.7.108" evidence="5"/>
<protein>
    <recommendedName>
        <fullName evidence="5">protein adenylyltransferase</fullName>
        <ecNumber evidence="5">2.7.7.108</ecNumber>
    </recommendedName>
</protein>
<keyword evidence="9" id="KW-1185">Reference proteome</keyword>
<dbReference type="Gene3D" id="1.10.3290.10">
    <property type="entry name" value="Fido-like domain"/>
    <property type="match status" value="1"/>
</dbReference>
<name>A0A3M2RGP6_9GAMM</name>
<dbReference type="GO" id="GO:0051302">
    <property type="term" value="P:regulation of cell division"/>
    <property type="evidence" value="ECO:0007669"/>
    <property type="project" value="TreeGrafter"/>
</dbReference>
<comment type="caution">
    <text evidence="8">The sequence shown here is derived from an EMBL/GenBank/DDBJ whole genome shotgun (WGS) entry which is preliminary data.</text>
</comment>
<comment type="catalytic activity">
    <reaction evidence="6">
        <text>L-threonyl-[protein] + ATP = 3-O-(5'-adenylyl)-L-threonyl-[protein] + diphosphate</text>
        <dbReference type="Rhea" id="RHEA:54292"/>
        <dbReference type="Rhea" id="RHEA-COMP:11060"/>
        <dbReference type="Rhea" id="RHEA-COMP:13847"/>
        <dbReference type="ChEBI" id="CHEBI:30013"/>
        <dbReference type="ChEBI" id="CHEBI:30616"/>
        <dbReference type="ChEBI" id="CHEBI:33019"/>
        <dbReference type="ChEBI" id="CHEBI:138113"/>
        <dbReference type="EC" id="2.7.7.108"/>
    </reaction>
</comment>
<dbReference type="AlphaFoldDB" id="A0A3M2RGP6"/>
<evidence type="ECO:0000313" key="8">
    <source>
        <dbReference type="EMBL" id="RMJ04476.1"/>
    </source>
</evidence>
<dbReference type="PANTHER" id="PTHR39560:SF1">
    <property type="entry name" value="PROTEIN ADENYLYLTRANSFERASE FIC-RELATED"/>
    <property type="match status" value="1"/>
</dbReference>
<evidence type="ECO:0000256" key="2">
    <source>
        <dbReference type="ARBA" id="ARBA00022695"/>
    </source>
</evidence>
<proteinExistence type="predicted"/>
<reference evidence="8 9" key="1">
    <citation type="submission" date="2018-08" db="EMBL/GenBank/DDBJ databases">
        <title>Whole Genome Sequence of the Moderate Halophilic Marine Bacterium Marinobacter litoralis Sw-45.</title>
        <authorList>
            <person name="Musa H."/>
        </authorList>
    </citation>
    <scope>NUCLEOTIDE SEQUENCE [LARGE SCALE GENOMIC DNA]</scope>
    <source>
        <strain evidence="8 9">Sw-45</strain>
    </source>
</reference>
<dbReference type="PANTHER" id="PTHR39560">
    <property type="entry name" value="PROTEIN ADENYLYLTRANSFERASE FIC-RELATED"/>
    <property type="match status" value="1"/>
</dbReference>
<evidence type="ECO:0000256" key="4">
    <source>
        <dbReference type="ARBA" id="ARBA00022840"/>
    </source>
</evidence>
<evidence type="ECO:0000256" key="1">
    <source>
        <dbReference type="ARBA" id="ARBA00022679"/>
    </source>
</evidence>
<evidence type="ECO:0000256" key="6">
    <source>
        <dbReference type="ARBA" id="ARBA00047939"/>
    </source>
</evidence>
<dbReference type="SUPFAM" id="SSF140931">
    <property type="entry name" value="Fic-like"/>
    <property type="match status" value="1"/>
</dbReference>
<comment type="catalytic activity">
    <reaction evidence="7">
        <text>L-tyrosyl-[protein] + ATP = O-(5'-adenylyl)-L-tyrosyl-[protein] + diphosphate</text>
        <dbReference type="Rhea" id="RHEA:54288"/>
        <dbReference type="Rhea" id="RHEA-COMP:10136"/>
        <dbReference type="Rhea" id="RHEA-COMP:13846"/>
        <dbReference type="ChEBI" id="CHEBI:30616"/>
        <dbReference type="ChEBI" id="CHEBI:33019"/>
        <dbReference type="ChEBI" id="CHEBI:46858"/>
        <dbReference type="ChEBI" id="CHEBI:83624"/>
        <dbReference type="EC" id="2.7.7.108"/>
    </reaction>
</comment>
<evidence type="ECO:0000256" key="3">
    <source>
        <dbReference type="ARBA" id="ARBA00022741"/>
    </source>
</evidence>
<keyword evidence="4" id="KW-0067">ATP-binding</keyword>
<evidence type="ECO:0000256" key="7">
    <source>
        <dbReference type="ARBA" id="ARBA00048696"/>
    </source>
</evidence>
<dbReference type="InterPro" id="IPR036597">
    <property type="entry name" value="Fido-like_dom_sf"/>
</dbReference>
<dbReference type="Proteomes" id="UP000265903">
    <property type="component" value="Unassembled WGS sequence"/>
</dbReference>
<dbReference type="GO" id="GO:0005524">
    <property type="term" value="F:ATP binding"/>
    <property type="evidence" value="ECO:0007669"/>
    <property type="project" value="UniProtKB-KW"/>
</dbReference>
<evidence type="ECO:0000313" key="9">
    <source>
        <dbReference type="Proteomes" id="UP000265903"/>
    </source>
</evidence>
<gene>
    <name evidence="8" type="primary">fic_1</name>
    <name evidence="8" type="ORF">DOQ08_01799</name>
</gene>
<accession>A0A3M2RGP6</accession>
<evidence type="ECO:0000256" key="5">
    <source>
        <dbReference type="ARBA" id="ARBA00034531"/>
    </source>
</evidence>
<dbReference type="EMBL" id="QMDL01000002">
    <property type="protein sequence ID" value="RMJ04476.1"/>
    <property type="molecule type" value="Genomic_DNA"/>
</dbReference>